<reference evidence="2" key="1">
    <citation type="submission" date="2021-01" db="EMBL/GenBank/DDBJ databases">
        <authorList>
            <person name="Corre E."/>
            <person name="Pelletier E."/>
            <person name="Niang G."/>
            <person name="Scheremetjew M."/>
            <person name="Finn R."/>
            <person name="Kale V."/>
            <person name="Holt S."/>
            <person name="Cochrane G."/>
            <person name="Meng A."/>
            <person name="Brown T."/>
            <person name="Cohen L."/>
        </authorList>
    </citation>
    <scope>NUCLEOTIDE SEQUENCE</scope>
    <source>
        <strain evidence="2">Isolate 1302-5</strain>
    </source>
</reference>
<protein>
    <submittedName>
        <fullName evidence="2">Uncharacterized protein</fullName>
    </submittedName>
</protein>
<evidence type="ECO:0000313" key="2">
    <source>
        <dbReference type="EMBL" id="CAE2224746.1"/>
    </source>
</evidence>
<proteinExistence type="predicted"/>
<name>A0A7S4IC06_9STRA</name>
<organism evidence="2">
    <name type="scientific">Odontella aurita</name>
    <dbReference type="NCBI Taxonomy" id="265563"/>
    <lineage>
        <taxon>Eukaryota</taxon>
        <taxon>Sar</taxon>
        <taxon>Stramenopiles</taxon>
        <taxon>Ochrophyta</taxon>
        <taxon>Bacillariophyta</taxon>
        <taxon>Mediophyceae</taxon>
        <taxon>Biddulphiophycidae</taxon>
        <taxon>Eupodiscales</taxon>
        <taxon>Odontellaceae</taxon>
        <taxon>Odontella</taxon>
    </lineage>
</organism>
<accession>A0A7S4IC06</accession>
<feature type="chain" id="PRO_5031007779" evidence="1">
    <location>
        <begin position="37"/>
        <end position="114"/>
    </location>
</feature>
<evidence type="ECO:0000256" key="1">
    <source>
        <dbReference type="SAM" id="SignalP"/>
    </source>
</evidence>
<feature type="signal peptide" evidence="1">
    <location>
        <begin position="1"/>
        <end position="36"/>
    </location>
</feature>
<keyword evidence="1" id="KW-0732">Signal</keyword>
<dbReference type="EMBL" id="HBKQ01014282">
    <property type="protein sequence ID" value="CAE2224746.1"/>
    <property type="molecule type" value="Transcribed_RNA"/>
</dbReference>
<dbReference type="AlphaFoldDB" id="A0A7S4IC06"/>
<sequence length="114" mass="12268">MPLPIPPGPMPPLVPSYLDLILASLLFSALLRSSSSNKYRSYSSLRSSSLSTSYASAMRANREVDSATISRFSLEDSSLPVSPPPLPPPLMPPLSFSFSFLSRLFLSLDAAFSG</sequence>
<gene>
    <name evidence="2" type="ORF">OAUR00152_LOCUS9765</name>
</gene>